<evidence type="ECO:0000313" key="3">
    <source>
        <dbReference type="Proteomes" id="UP000741360"/>
    </source>
</evidence>
<keyword evidence="1" id="KW-1133">Transmembrane helix</keyword>
<protein>
    <recommendedName>
        <fullName evidence="4">Sulphur transport domain-containing protein</fullName>
    </recommendedName>
</protein>
<feature type="transmembrane region" description="Helical" evidence="1">
    <location>
        <begin position="42"/>
        <end position="60"/>
    </location>
</feature>
<feature type="transmembrane region" description="Helical" evidence="1">
    <location>
        <begin position="139"/>
        <end position="162"/>
    </location>
</feature>
<evidence type="ECO:0000313" key="2">
    <source>
        <dbReference type="EMBL" id="MBI3014590.1"/>
    </source>
</evidence>
<feature type="non-terminal residue" evidence="2">
    <location>
        <position position="165"/>
    </location>
</feature>
<evidence type="ECO:0008006" key="4">
    <source>
        <dbReference type="Google" id="ProtNLM"/>
    </source>
</evidence>
<dbReference type="EMBL" id="JACPSX010000105">
    <property type="protein sequence ID" value="MBI3014590.1"/>
    <property type="molecule type" value="Genomic_DNA"/>
</dbReference>
<keyword evidence="1" id="KW-0472">Membrane</keyword>
<name>A0A932M0I4_UNCTE</name>
<comment type="caution">
    <text evidence="2">The sequence shown here is derived from an EMBL/GenBank/DDBJ whole genome shotgun (WGS) entry which is preliminary data.</text>
</comment>
<reference evidence="2" key="1">
    <citation type="submission" date="2020-07" db="EMBL/GenBank/DDBJ databases">
        <title>Huge and variable diversity of episymbiotic CPR bacteria and DPANN archaea in groundwater ecosystems.</title>
        <authorList>
            <person name="He C.Y."/>
            <person name="Keren R."/>
            <person name="Whittaker M."/>
            <person name="Farag I.F."/>
            <person name="Doudna J."/>
            <person name="Cate J.H.D."/>
            <person name="Banfield J.F."/>
        </authorList>
    </citation>
    <scope>NUCLEOTIDE SEQUENCE</scope>
    <source>
        <strain evidence="2">NC_groundwater_717_Ag_S-0.2um_59_8</strain>
    </source>
</reference>
<feature type="transmembrane region" description="Helical" evidence="1">
    <location>
        <begin position="67"/>
        <end position="89"/>
    </location>
</feature>
<sequence>MFLMAGLGLVVGIPLGFGIHRGGFCMHSASREFLSGTPSPSLFAYLLALGIQLLLVNGLAAEGFFVLGFAIGGLLAAEGLLRPLTLWLLRSAVPFAGPASLPSLLGLRQGWIIGGGLALIALLFRILPRPSSSGTNWSWQRTGIVVGLLGTLAWVAGAPVGWHWG</sequence>
<accession>A0A932M0I4</accession>
<feature type="transmembrane region" description="Helical" evidence="1">
    <location>
        <begin position="109"/>
        <end position="127"/>
    </location>
</feature>
<evidence type="ECO:0000256" key="1">
    <source>
        <dbReference type="SAM" id="Phobius"/>
    </source>
</evidence>
<keyword evidence="1" id="KW-0812">Transmembrane</keyword>
<proteinExistence type="predicted"/>
<gene>
    <name evidence="2" type="ORF">HYY65_05940</name>
</gene>
<dbReference type="AlphaFoldDB" id="A0A932M0I4"/>
<dbReference type="Proteomes" id="UP000741360">
    <property type="component" value="Unassembled WGS sequence"/>
</dbReference>
<organism evidence="2 3">
    <name type="scientific">Tectimicrobiota bacterium</name>
    <dbReference type="NCBI Taxonomy" id="2528274"/>
    <lineage>
        <taxon>Bacteria</taxon>
        <taxon>Pseudomonadati</taxon>
        <taxon>Nitrospinota/Tectimicrobiota group</taxon>
        <taxon>Candidatus Tectimicrobiota</taxon>
    </lineage>
</organism>